<protein>
    <submittedName>
        <fullName evidence="2">CarboxypepD_reg-like domain-containing protein</fullName>
    </submittedName>
</protein>
<proteinExistence type="predicted"/>
<dbReference type="Proteomes" id="UP000182248">
    <property type="component" value="Unassembled WGS sequence"/>
</dbReference>
<dbReference type="OrthoDB" id="603275at2"/>
<organism evidence="2 3">
    <name type="scientific">Sinomicrobium oceani</name>
    <dbReference type="NCBI Taxonomy" id="1150368"/>
    <lineage>
        <taxon>Bacteria</taxon>
        <taxon>Pseudomonadati</taxon>
        <taxon>Bacteroidota</taxon>
        <taxon>Flavobacteriia</taxon>
        <taxon>Flavobacteriales</taxon>
        <taxon>Flavobacteriaceae</taxon>
        <taxon>Sinomicrobium</taxon>
    </lineage>
</organism>
<keyword evidence="3" id="KW-1185">Reference proteome</keyword>
<dbReference type="SUPFAM" id="SSF49464">
    <property type="entry name" value="Carboxypeptidase regulatory domain-like"/>
    <property type="match status" value="1"/>
</dbReference>
<sequence length="859" mass="98318">MWRLLSVSFLLLCGFTSFGQEKEISGTLKNTVGDPIPFANIIISDTIPTSRPLTFGYSDEKGNYTLNIPVNLIHIRMDITALGYEEKNILLDLRTVESADIILEESVTRLEEVVVKARSDTDTLDLNIGKMNMTKENTLRDMLNKTDGIIVSEEGGISYQGKQINKVLINGKEVFVHQNKVALDNLNYEIMDNVQIINNYKDKFAIDFDRIRDPVINIDTKSHFKGIVKGQTDVGYGFKNRYSVKAKGFFFSDKLNAFATSHTNNTGEPALSQKDVTALLNTYTSETTNQFLSPFFMTDDQTGKNVVSNSSLTLRWQGKNSKTGFVFYHGNFNKEKEIEYHTLIADTLLRKSERTTMERGHFVSLMANHSHIMSSKTVLQHVFRAVVLRSREYTTSIDTLFVPEVSGFGEQTRQLPKSFSLIDNLRLTRLISGNTALGLSLDYFYEKNSRALDTRLVHSSGEDVFQKSSFKRQYLSAAGELKLRFRKATLNTGLTVSRSEEKGVLDDMYEVGENRLKRNITTGEIPLTLQGSIRKLDYTMALTPVLIVADDRSGQRFLKMKHKLTYNFEAQNNMNLEVDRGYKFFDLNVLYDTIVQTYNQRIINTTDHTLRFAAKEAIALNWYNTNVARARTMNLGYELSREHHFMQSVLDSVSDNVFYYSNSIFDDKYTHKMKAGGKKSLYLGTAYHRLDIGGKLDYAISKYTTVLNERLVNTRVHSWSPALDLGLTPRKFFMKEIKNTTQLNLFDYQIEGEPEIRQSVLTNTTTIEGVHHKLKWILDFLYRFYYVREERFNYPDGNLSLKYDLSENISLAVSGRSVLTLFGLNNYNFANTTSEGNIVTQVMTRNNLGYLLFYTSFKF</sequence>
<evidence type="ECO:0000313" key="3">
    <source>
        <dbReference type="Proteomes" id="UP000182248"/>
    </source>
</evidence>
<reference evidence="2 3" key="1">
    <citation type="submission" date="2016-11" db="EMBL/GenBank/DDBJ databases">
        <authorList>
            <person name="Jaros S."/>
            <person name="Januszkiewicz K."/>
            <person name="Wedrychowicz H."/>
        </authorList>
    </citation>
    <scope>NUCLEOTIDE SEQUENCE [LARGE SCALE GENOMIC DNA]</scope>
    <source>
        <strain evidence="2 3">CGMCC 1.12145</strain>
    </source>
</reference>
<gene>
    <name evidence="2" type="ORF">SAMN02927921_04220</name>
</gene>
<feature type="chain" id="PRO_5012769373" evidence="1">
    <location>
        <begin position="20"/>
        <end position="859"/>
    </location>
</feature>
<dbReference type="RefSeq" id="WP_072319435.1">
    <property type="nucleotide sequence ID" value="NZ_FPJE01000044.1"/>
</dbReference>
<accession>A0A1K1RZV5</accession>
<name>A0A1K1RZV5_9FLAO</name>
<dbReference type="EMBL" id="FPJE01000044">
    <property type="protein sequence ID" value="SFW77357.1"/>
    <property type="molecule type" value="Genomic_DNA"/>
</dbReference>
<dbReference type="SUPFAM" id="SSF56935">
    <property type="entry name" value="Porins"/>
    <property type="match status" value="1"/>
</dbReference>
<dbReference type="STRING" id="1150368.SAMN02927921_04220"/>
<evidence type="ECO:0000313" key="2">
    <source>
        <dbReference type="EMBL" id="SFW77357.1"/>
    </source>
</evidence>
<keyword evidence="1" id="KW-0732">Signal</keyword>
<feature type="signal peptide" evidence="1">
    <location>
        <begin position="1"/>
        <end position="19"/>
    </location>
</feature>
<evidence type="ECO:0000256" key="1">
    <source>
        <dbReference type="SAM" id="SignalP"/>
    </source>
</evidence>
<dbReference type="Pfam" id="PF13715">
    <property type="entry name" value="CarbopepD_reg_2"/>
    <property type="match status" value="1"/>
</dbReference>
<dbReference type="AlphaFoldDB" id="A0A1K1RZV5"/>
<dbReference type="InterPro" id="IPR008969">
    <property type="entry name" value="CarboxyPept-like_regulatory"/>
</dbReference>